<dbReference type="RefSeq" id="WP_407866136.1">
    <property type="nucleotide sequence ID" value="NZ_BAAFZP010000002.1"/>
</dbReference>
<keyword evidence="1" id="KW-0472">Membrane</keyword>
<organism evidence="2 3">
    <name type="scientific">Phyllobacterium phragmitis</name>
    <dbReference type="NCBI Taxonomy" id="2670329"/>
    <lineage>
        <taxon>Bacteria</taxon>
        <taxon>Pseudomonadati</taxon>
        <taxon>Pseudomonadota</taxon>
        <taxon>Alphaproteobacteria</taxon>
        <taxon>Hyphomicrobiales</taxon>
        <taxon>Phyllobacteriaceae</taxon>
        <taxon>Phyllobacterium</taxon>
    </lineage>
</organism>
<protein>
    <submittedName>
        <fullName evidence="2">DUF2243 domain-containing protein</fullName>
    </submittedName>
</protein>
<comment type="caution">
    <text evidence="2">The sequence shown here is derived from an EMBL/GenBank/DDBJ whole genome shotgun (WGS) entry which is preliminary data.</text>
</comment>
<feature type="transmembrane region" description="Helical" evidence="1">
    <location>
        <begin position="100"/>
        <end position="123"/>
    </location>
</feature>
<reference evidence="2 3" key="1">
    <citation type="submission" date="2024-10" db="EMBL/GenBank/DDBJ databases">
        <title>Isolation, draft genome sequencing and identification of Phyllobacterium sp. NSA23, isolated from leaf soil.</title>
        <authorList>
            <person name="Akita H."/>
        </authorList>
    </citation>
    <scope>NUCLEOTIDE SEQUENCE [LARGE SCALE GENOMIC DNA]</scope>
    <source>
        <strain evidence="2 3">NSA23</strain>
    </source>
</reference>
<proteinExistence type="predicted"/>
<evidence type="ECO:0000313" key="3">
    <source>
        <dbReference type="Proteomes" id="UP001628091"/>
    </source>
</evidence>
<evidence type="ECO:0000256" key="1">
    <source>
        <dbReference type="SAM" id="Phobius"/>
    </source>
</evidence>
<dbReference type="InterPro" id="IPR018719">
    <property type="entry name" value="DUF2243_membrane"/>
</dbReference>
<evidence type="ECO:0000313" key="2">
    <source>
        <dbReference type="EMBL" id="GAB1583537.1"/>
    </source>
</evidence>
<dbReference type="Pfam" id="PF10002">
    <property type="entry name" value="DUF2243"/>
    <property type="match status" value="1"/>
</dbReference>
<sequence length="237" mass="24966">MNTISAPYISTSSGNGLAAFLLGFSIGGFFDGILLHQILQWHHLLSGIAGRAQDLRFQIVAGRRVLAVACFGFASWHLIDAVLSHWLLGIHRIRMDSPNPLLWDIGWLFVFGLVPALIGYGLLRNAGPASGPPTGGRLALSLLLASGMASGLAALMPPRGNQPAAVLFGASASQAEIMRAIQLTGGTLVSSNPSGTLWLVHFENPLAAYRLYGQGALFVGGTMAGGCLSYTRWNANA</sequence>
<keyword evidence="1" id="KW-0812">Transmembrane</keyword>
<dbReference type="EMBL" id="BAAFZP010000002">
    <property type="protein sequence ID" value="GAB1583537.1"/>
    <property type="molecule type" value="Genomic_DNA"/>
</dbReference>
<dbReference type="Proteomes" id="UP001628091">
    <property type="component" value="Unassembled WGS sequence"/>
</dbReference>
<name>A0ABQ0H3Q2_9HYPH</name>
<keyword evidence="1" id="KW-1133">Transmembrane helix</keyword>
<feature type="transmembrane region" description="Helical" evidence="1">
    <location>
        <begin position="17"/>
        <end position="35"/>
    </location>
</feature>
<gene>
    <name evidence="2" type="ORF">PPNSA23_34800</name>
</gene>
<feature type="transmembrane region" description="Helical" evidence="1">
    <location>
        <begin position="135"/>
        <end position="156"/>
    </location>
</feature>
<accession>A0ABQ0H3Q2</accession>
<feature type="transmembrane region" description="Helical" evidence="1">
    <location>
        <begin position="65"/>
        <end position="88"/>
    </location>
</feature>
<keyword evidence="3" id="KW-1185">Reference proteome</keyword>